<dbReference type="PANTHER" id="PTHR47534">
    <property type="entry name" value="YALI0E05731P"/>
    <property type="match status" value="1"/>
</dbReference>
<dbReference type="EMBL" id="LZZM01000017">
    <property type="protein sequence ID" value="OOM82360.1"/>
    <property type="molecule type" value="Genomic_DNA"/>
</dbReference>
<comment type="caution">
    <text evidence="2">The sequence shown here is derived from an EMBL/GenBank/DDBJ whole genome shotgun (WGS) entry which is preliminary data.</text>
</comment>
<dbReference type="SUPFAM" id="SSF51735">
    <property type="entry name" value="NAD(P)-binding Rossmann-fold domains"/>
    <property type="match status" value="1"/>
</dbReference>
<keyword evidence="3" id="KW-1185">Reference proteome</keyword>
<accession>A0A1S8TXE8</accession>
<organism evidence="2 3">
    <name type="scientific">Clostridium puniceum</name>
    <dbReference type="NCBI Taxonomy" id="29367"/>
    <lineage>
        <taxon>Bacteria</taxon>
        <taxon>Bacillati</taxon>
        <taxon>Bacillota</taxon>
        <taxon>Clostridia</taxon>
        <taxon>Eubacteriales</taxon>
        <taxon>Clostridiaceae</taxon>
        <taxon>Clostridium</taxon>
    </lineage>
</organism>
<dbReference type="OrthoDB" id="9809821at2"/>
<evidence type="ECO:0000256" key="1">
    <source>
        <dbReference type="ARBA" id="ARBA00023002"/>
    </source>
</evidence>
<dbReference type="InterPro" id="IPR036291">
    <property type="entry name" value="NAD(P)-bd_dom_sf"/>
</dbReference>
<keyword evidence="1" id="KW-0560">Oxidoreductase</keyword>
<evidence type="ECO:0000313" key="2">
    <source>
        <dbReference type="EMBL" id="OOM82360.1"/>
    </source>
</evidence>
<name>A0A1S8TXE8_9CLOT</name>
<evidence type="ECO:0000313" key="3">
    <source>
        <dbReference type="Proteomes" id="UP000190890"/>
    </source>
</evidence>
<dbReference type="GO" id="GO:0016491">
    <property type="term" value="F:oxidoreductase activity"/>
    <property type="evidence" value="ECO:0007669"/>
    <property type="project" value="UniProtKB-KW"/>
</dbReference>
<dbReference type="PANTHER" id="PTHR47534:SF3">
    <property type="entry name" value="ALCOHOL DEHYDROGENASE-LIKE C-TERMINAL DOMAIN-CONTAINING PROTEIN"/>
    <property type="match status" value="1"/>
</dbReference>
<dbReference type="InterPro" id="IPR002347">
    <property type="entry name" value="SDR_fam"/>
</dbReference>
<dbReference type="Gene3D" id="3.40.50.720">
    <property type="entry name" value="NAD(P)-binding Rossmann-like Domain"/>
    <property type="match status" value="1"/>
</dbReference>
<gene>
    <name evidence="2" type="ORF">CLPUN_02820</name>
</gene>
<sequence length="279" mass="31540">MKTILITGGTDGMGKGIAMHFLKKGDRVIVVGSSSAKGDIFYNEAKQLGAEGRVIFLQANLSLVKENQRIVEEVKKRFHSLDMLVLCAVSLKFRKTYSETQEGFELTFGLYYLSRYILSYGLKECLEKAENPVIMNICAPGMKGSVNWDDLRGKNNFDSQKAQFHGSRLNDLLGVSFVQNDTIGKIKYILFNPWAVQTSGVMEMYEQPMMKIMMKLMYKIIGKPVQKAIVPIIELLENPPKTSLSAYKQQKEVSLEMETFDKDNAQKLFNITSQLMSIT</sequence>
<dbReference type="AlphaFoldDB" id="A0A1S8TXE8"/>
<dbReference type="RefSeq" id="WP_077845595.1">
    <property type="nucleotide sequence ID" value="NZ_LZZM01000017.1"/>
</dbReference>
<dbReference type="InterPro" id="IPR052228">
    <property type="entry name" value="Sec_Metab_Biosynth_Oxidored"/>
</dbReference>
<dbReference type="Pfam" id="PF00106">
    <property type="entry name" value="adh_short"/>
    <property type="match status" value="1"/>
</dbReference>
<proteinExistence type="predicted"/>
<dbReference type="STRING" id="29367.CLPUN_02820"/>
<reference evidence="2 3" key="1">
    <citation type="submission" date="2016-05" db="EMBL/GenBank/DDBJ databases">
        <title>Microbial solvent formation.</title>
        <authorList>
            <person name="Poehlein A."/>
            <person name="Montoya Solano J.D."/>
            <person name="Flitsch S."/>
            <person name="Krabben P."/>
            <person name="Duerre P."/>
            <person name="Daniel R."/>
        </authorList>
    </citation>
    <scope>NUCLEOTIDE SEQUENCE [LARGE SCALE GENOMIC DNA]</scope>
    <source>
        <strain evidence="2 3">DSM 2619</strain>
    </source>
</reference>
<protein>
    <submittedName>
        <fullName evidence="2">3-ketoacyl-(Acyl-carrier-protein) reductase</fullName>
    </submittedName>
</protein>
<dbReference type="Proteomes" id="UP000190890">
    <property type="component" value="Unassembled WGS sequence"/>
</dbReference>